<feature type="compositionally biased region" description="Low complexity" evidence="1">
    <location>
        <begin position="64"/>
        <end position="74"/>
    </location>
</feature>
<feature type="region of interest" description="Disordered" evidence="1">
    <location>
        <begin position="1"/>
        <end position="181"/>
    </location>
</feature>
<feature type="compositionally biased region" description="Low complexity" evidence="1">
    <location>
        <begin position="112"/>
        <end position="127"/>
    </location>
</feature>
<evidence type="ECO:0000313" key="2">
    <source>
        <dbReference type="EMBL" id="KAF0040976.1"/>
    </source>
</evidence>
<evidence type="ECO:0000256" key="1">
    <source>
        <dbReference type="SAM" id="MobiDB-lite"/>
    </source>
</evidence>
<feature type="compositionally biased region" description="Basic and acidic residues" evidence="1">
    <location>
        <begin position="152"/>
        <end position="162"/>
    </location>
</feature>
<evidence type="ECO:0000313" key="3">
    <source>
        <dbReference type="Proteomes" id="UP000438429"/>
    </source>
</evidence>
<gene>
    <name evidence="2" type="ORF">F2P81_006874</name>
</gene>
<dbReference type="EMBL" id="VEVO01000006">
    <property type="protein sequence ID" value="KAF0040976.1"/>
    <property type="molecule type" value="Genomic_DNA"/>
</dbReference>
<name>A0A6A4T0E9_SCOMX</name>
<feature type="compositionally biased region" description="Polar residues" evidence="1">
    <location>
        <begin position="16"/>
        <end position="30"/>
    </location>
</feature>
<dbReference type="PROSITE" id="PS51257">
    <property type="entry name" value="PROKAR_LIPOPROTEIN"/>
    <property type="match status" value="1"/>
</dbReference>
<feature type="region of interest" description="Disordered" evidence="1">
    <location>
        <begin position="432"/>
        <end position="471"/>
    </location>
</feature>
<feature type="compositionally biased region" description="Polar residues" evidence="1">
    <location>
        <begin position="102"/>
        <end position="111"/>
    </location>
</feature>
<protein>
    <submittedName>
        <fullName evidence="2">Uncharacterized protein</fullName>
    </submittedName>
</protein>
<reference evidence="2 3" key="1">
    <citation type="submission" date="2019-06" db="EMBL/GenBank/DDBJ databases">
        <title>Draft genomes of female and male turbot (Scophthalmus maximus).</title>
        <authorList>
            <person name="Xu H."/>
            <person name="Xu X.-W."/>
            <person name="Shao C."/>
            <person name="Chen S."/>
        </authorList>
    </citation>
    <scope>NUCLEOTIDE SEQUENCE [LARGE SCALE GENOMIC DNA]</scope>
    <source>
        <strain evidence="2">Ysfricsl-2016a</strain>
        <tissue evidence="2">Blood</tissue>
    </source>
</reference>
<comment type="caution">
    <text evidence="2">The sequence shown here is derived from an EMBL/GenBank/DDBJ whole genome shotgun (WGS) entry which is preliminary data.</text>
</comment>
<proteinExistence type="predicted"/>
<dbReference type="Proteomes" id="UP000438429">
    <property type="component" value="Unassembled WGS sequence"/>
</dbReference>
<accession>A0A6A4T0E9</accession>
<feature type="compositionally biased region" description="Polar residues" evidence="1">
    <location>
        <begin position="246"/>
        <end position="256"/>
    </location>
</feature>
<feature type="compositionally biased region" description="Basic and acidic residues" evidence="1">
    <location>
        <begin position="445"/>
        <end position="464"/>
    </location>
</feature>
<dbReference type="AlphaFoldDB" id="A0A6A4T0E9"/>
<feature type="region of interest" description="Disordered" evidence="1">
    <location>
        <begin position="246"/>
        <end position="274"/>
    </location>
</feature>
<organism evidence="2 3">
    <name type="scientific">Scophthalmus maximus</name>
    <name type="common">Turbot</name>
    <name type="synonym">Psetta maxima</name>
    <dbReference type="NCBI Taxonomy" id="52904"/>
    <lineage>
        <taxon>Eukaryota</taxon>
        <taxon>Metazoa</taxon>
        <taxon>Chordata</taxon>
        <taxon>Craniata</taxon>
        <taxon>Vertebrata</taxon>
        <taxon>Euteleostomi</taxon>
        <taxon>Actinopterygii</taxon>
        <taxon>Neopterygii</taxon>
        <taxon>Teleostei</taxon>
        <taxon>Neoteleostei</taxon>
        <taxon>Acanthomorphata</taxon>
        <taxon>Carangaria</taxon>
        <taxon>Pleuronectiformes</taxon>
        <taxon>Pleuronectoidei</taxon>
        <taxon>Scophthalmidae</taxon>
        <taxon>Scophthalmus</taxon>
    </lineage>
</organism>
<sequence>MAKVLETPIKSKTEKNYSLTNGSTAVSTTGCPPGKNAAFNKNPSTLPELPDISAEESSQREKTSASSQQKQDAAARTKPYSDTSASGKEAASVHAAIKPQVTAHTNFLSSKPSKQTPSSHQTPSPSQVNFVSVSVRGKSRERHLQGGASSEADDHLDSERQSKPFLIQAAPVRDEKRTDWSVTSIDSDTGFQVPRLSYSGRKVEPVKPFSVSASVSASDFREFGGLSPDTSDLTVYNDIVKNTPQTQNLNFPSVKTSKCREPTPGSEAKKQQGACPRPLFSELRQRHQDSGFDSPLYQQTGPDEGLRYYGVDGHCCRSSASAIESCQAAPSNRLRQIDYQQYLTVTHDALRFTVKRVTVHHEGKLGMSYGSSVGFYLVFPPYADVWARGLPPPPSCSPPCGPDLQCTIVDLSLVSPPFICFEEETFTYQDADELSNPGHQGVPAERTRPRGRRGDDVPGERGDVHAAPAGPDEDRMFRHFPQLQHLVQVPVALLQLQPLRYSSGFYIEAAKVKTCVVNSKAFWTLQRAKLYLHCQSVEVDVLLINFDREFNFMSGQTPPDSETRLGSRSKFIQTFKSSYGPIFTR</sequence>